<accession>F2RHE8</accession>
<dbReference type="KEGG" id="sve:SVEN_4190"/>
<evidence type="ECO:0008006" key="4">
    <source>
        <dbReference type="Google" id="ProtNLM"/>
    </source>
</evidence>
<reference evidence="2 3" key="1">
    <citation type="journal article" date="2011" name="BMC Genomics">
        <title>Genome-wide analysis of the role of GlnR in Streptomyces venezuelae provides new insights into global nitrogen regulation in actinomycetes.</title>
        <authorList>
            <person name="Pullan S.T."/>
            <person name="Bibb M.J."/>
            <person name="Merrick M."/>
        </authorList>
    </citation>
    <scope>NUCLEOTIDE SEQUENCE [LARGE SCALE GENOMIC DNA]</scope>
    <source>
        <strain evidence="3">ATCC 10712 / CBS 650.69 / DSM 40230 / JCM 4526 / NBRC 13096 / PD 04745</strain>
    </source>
</reference>
<feature type="region of interest" description="Disordered" evidence="1">
    <location>
        <begin position="179"/>
        <end position="199"/>
    </location>
</feature>
<dbReference type="AlphaFoldDB" id="F2RHE8"/>
<keyword evidence="3" id="KW-1185">Reference proteome</keyword>
<organism evidence="2 3">
    <name type="scientific">Streptomyces venezuelae (strain ATCC 10712 / CBS 650.69 / DSM 40230 / JCM 4526 / NBRC 13096 / PD 04745)</name>
    <dbReference type="NCBI Taxonomy" id="953739"/>
    <lineage>
        <taxon>Bacteria</taxon>
        <taxon>Bacillati</taxon>
        <taxon>Actinomycetota</taxon>
        <taxon>Actinomycetes</taxon>
        <taxon>Kitasatosporales</taxon>
        <taxon>Streptomycetaceae</taxon>
        <taxon>Streptomyces</taxon>
    </lineage>
</organism>
<protein>
    <recommendedName>
        <fullName evidence="4">SMI1/KNR4 family protein</fullName>
    </recommendedName>
</protein>
<dbReference type="EMBL" id="FR845719">
    <property type="protein sequence ID" value="CCA57476.1"/>
    <property type="molecule type" value="Genomic_DNA"/>
</dbReference>
<dbReference type="PATRIC" id="fig|953739.5.peg.6689"/>
<dbReference type="PANTHER" id="PTHR32011">
    <property type="entry name" value="OS08G0472400 PROTEIN"/>
    <property type="match status" value="1"/>
</dbReference>
<dbReference type="GeneID" id="51864753"/>
<proteinExistence type="predicted"/>
<dbReference type="RefSeq" id="WP_015035387.1">
    <property type="nucleotide sequence ID" value="NC_018750.1"/>
</dbReference>
<dbReference type="Proteomes" id="UP000006854">
    <property type="component" value="Chromosome"/>
</dbReference>
<evidence type="ECO:0000313" key="2">
    <source>
        <dbReference type="EMBL" id="CCA57476.1"/>
    </source>
</evidence>
<dbReference type="HOGENOM" id="CLU_074221_1_0_11"/>
<sequence>MEEGARSGAEAARRLARTGRAEMLPGLSDAEFDRIEEEFGFAFSDDHRVFLAAGLPVGRPDPHGRPSPWPNWRGPDRDDLRWRLERPVDGVLFDVEHNSFWRREWGPRPAAPAEAVTAARAELATVPQMVPVYAHRYLPAGRGTHGHPVLSIQQTDVIYYGADLPDYVDREFNAAAAPRGWGEEDGEEAEATVPFWRDL</sequence>
<dbReference type="PANTHER" id="PTHR32011:SF2">
    <property type="entry name" value="OS08G0472400 PROTEIN"/>
    <property type="match status" value="1"/>
</dbReference>
<name>F2RHE8_STRVP</name>
<gene>
    <name evidence="2" type="ordered locus">SVEN_4190</name>
</gene>
<dbReference type="STRING" id="953739.SVEN_4190"/>
<dbReference type="eggNOG" id="ENOG5032WVC">
    <property type="taxonomic scope" value="Bacteria"/>
</dbReference>
<evidence type="ECO:0000256" key="1">
    <source>
        <dbReference type="SAM" id="MobiDB-lite"/>
    </source>
</evidence>
<evidence type="ECO:0000313" key="3">
    <source>
        <dbReference type="Proteomes" id="UP000006854"/>
    </source>
</evidence>